<dbReference type="Proteomes" id="UP000583929">
    <property type="component" value="Unassembled WGS sequence"/>
</dbReference>
<dbReference type="Proteomes" id="UP000525078">
    <property type="component" value="Unassembled WGS sequence"/>
</dbReference>
<keyword evidence="5" id="KW-1185">Reference proteome</keyword>
<gene>
    <name evidence="2" type="ORF">F8388_011444</name>
    <name evidence="3" type="ORF">G4B88_029427</name>
</gene>
<feature type="chain" id="PRO_5036205190" description="Wound-responsive family protein" evidence="1">
    <location>
        <begin position="22"/>
        <end position="91"/>
    </location>
</feature>
<accession>A0A7J6HDH1</accession>
<evidence type="ECO:0000313" key="3">
    <source>
        <dbReference type="EMBL" id="KAF4392688.1"/>
    </source>
</evidence>
<sequence length="91" mass="10172">MGSATRSAWVVAASIGAVVEALEDQLGVCRWNFVIRSFHSQTKTNIRSFSQANKLCPHSSLALSQFLTKSDDTFKQSEDSMRKVIIFIDNF</sequence>
<evidence type="ECO:0000313" key="2">
    <source>
        <dbReference type="EMBL" id="KAF4377691.1"/>
    </source>
</evidence>
<dbReference type="EMBL" id="JAATIQ010000051">
    <property type="protein sequence ID" value="KAF4392688.1"/>
    <property type="molecule type" value="Genomic_DNA"/>
</dbReference>
<name>A0A7J6HDH1_CANSA</name>
<evidence type="ECO:0000313" key="4">
    <source>
        <dbReference type="Proteomes" id="UP000525078"/>
    </source>
</evidence>
<comment type="caution">
    <text evidence="3">The sequence shown here is derived from an EMBL/GenBank/DDBJ whole genome shotgun (WGS) entry which is preliminary data.</text>
</comment>
<reference evidence="4 5" key="1">
    <citation type="journal article" date="2020" name="bioRxiv">
        <title>Sequence and annotation of 42 cannabis genomes reveals extensive copy number variation in cannabinoid synthesis and pathogen resistance genes.</title>
        <authorList>
            <person name="Mckernan K.J."/>
            <person name="Helbert Y."/>
            <person name="Kane L.T."/>
            <person name="Ebling H."/>
            <person name="Zhang L."/>
            <person name="Liu B."/>
            <person name="Eaton Z."/>
            <person name="Mclaughlin S."/>
            <person name="Kingan S."/>
            <person name="Baybayan P."/>
            <person name="Concepcion G."/>
            <person name="Jordan M."/>
            <person name="Riva A."/>
            <person name="Barbazuk W."/>
            <person name="Harkins T."/>
        </authorList>
    </citation>
    <scope>NUCLEOTIDE SEQUENCE [LARGE SCALE GENOMIC DNA]</scope>
    <source>
        <strain evidence="4 5">cv. Jamaican Lion 4</strain>
        <strain evidence="3">Father</strain>
        <strain evidence="2">Mother</strain>
        <tissue evidence="3">Leaf</tissue>
    </source>
</reference>
<dbReference type="PANTHER" id="PTHR33090">
    <property type="entry name" value="DUF3774 DOMAIN PROTEIN-RELATED"/>
    <property type="match status" value="1"/>
</dbReference>
<evidence type="ECO:0008006" key="6">
    <source>
        <dbReference type="Google" id="ProtNLM"/>
    </source>
</evidence>
<dbReference type="InterPro" id="IPR022251">
    <property type="entry name" value="DUF3774_wound-induced"/>
</dbReference>
<dbReference type="Pfam" id="PF12609">
    <property type="entry name" value="DUF3774"/>
    <property type="match status" value="1"/>
</dbReference>
<keyword evidence="1" id="KW-0732">Signal</keyword>
<protein>
    <recommendedName>
        <fullName evidence="6">Wound-responsive family protein</fullName>
    </recommendedName>
</protein>
<organism evidence="3 5">
    <name type="scientific">Cannabis sativa</name>
    <name type="common">Hemp</name>
    <name type="synonym">Marijuana</name>
    <dbReference type="NCBI Taxonomy" id="3483"/>
    <lineage>
        <taxon>Eukaryota</taxon>
        <taxon>Viridiplantae</taxon>
        <taxon>Streptophyta</taxon>
        <taxon>Embryophyta</taxon>
        <taxon>Tracheophyta</taxon>
        <taxon>Spermatophyta</taxon>
        <taxon>Magnoliopsida</taxon>
        <taxon>eudicotyledons</taxon>
        <taxon>Gunneridae</taxon>
        <taxon>Pentapetalae</taxon>
        <taxon>rosids</taxon>
        <taxon>fabids</taxon>
        <taxon>Rosales</taxon>
        <taxon>Cannabaceae</taxon>
        <taxon>Cannabis</taxon>
    </lineage>
</organism>
<feature type="signal peptide" evidence="1">
    <location>
        <begin position="1"/>
        <end position="21"/>
    </location>
</feature>
<evidence type="ECO:0000313" key="5">
    <source>
        <dbReference type="Proteomes" id="UP000583929"/>
    </source>
</evidence>
<dbReference type="AlphaFoldDB" id="A0A7J6HDH1"/>
<proteinExistence type="predicted"/>
<dbReference type="EMBL" id="JAATIP010000078">
    <property type="protein sequence ID" value="KAF4377691.1"/>
    <property type="molecule type" value="Genomic_DNA"/>
</dbReference>
<evidence type="ECO:0000256" key="1">
    <source>
        <dbReference type="SAM" id="SignalP"/>
    </source>
</evidence>